<feature type="region of interest" description="Disordered" evidence="8">
    <location>
        <begin position="28"/>
        <end position="82"/>
    </location>
</feature>
<dbReference type="Gene3D" id="1.10.260.130">
    <property type="match status" value="1"/>
</dbReference>
<dbReference type="PANTHER" id="PTHR34853:SF1">
    <property type="entry name" value="LIPASE 5"/>
    <property type="match status" value="1"/>
</dbReference>
<dbReference type="EC" id="3.1.1.3" evidence="3"/>
<feature type="region of interest" description="Disordered" evidence="8">
    <location>
        <begin position="271"/>
        <end position="323"/>
    </location>
</feature>
<dbReference type="Gene3D" id="3.40.50.1820">
    <property type="entry name" value="alpha/beta hydrolase"/>
    <property type="match status" value="1"/>
</dbReference>
<keyword evidence="5" id="KW-0378">Hydrolase</keyword>
<dbReference type="SUPFAM" id="SSF53474">
    <property type="entry name" value="alpha/beta-Hydrolases"/>
    <property type="match status" value="1"/>
</dbReference>
<evidence type="ECO:0000256" key="3">
    <source>
        <dbReference type="ARBA" id="ARBA00013279"/>
    </source>
</evidence>
<keyword evidence="4" id="KW-0964">Secreted</keyword>
<dbReference type="AlphaFoldDB" id="A0A0P1BG99"/>
<dbReference type="OrthoDB" id="2373480at2759"/>
<feature type="compositionally biased region" description="Polar residues" evidence="8">
    <location>
        <begin position="55"/>
        <end position="67"/>
    </location>
</feature>
<keyword evidence="10" id="KW-1185">Reference proteome</keyword>
<reference evidence="9 10" key="1">
    <citation type="submission" date="2014-09" db="EMBL/GenBank/DDBJ databases">
        <authorList>
            <person name="Magalhaes I.L.F."/>
            <person name="Oliveira U."/>
            <person name="Santos F.R."/>
            <person name="Vidigal T.H.D.A."/>
            <person name="Brescovit A.D."/>
            <person name="Santos A.J."/>
        </authorList>
    </citation>
    <scope>NUCLEOTIDE SEQUENCE [LARGE SCALE GENOMIC DNA]</scope>
</reference>
<evidence type="ECO:0000313" key="9">
    <source>
        <dbReference type="EMBL" id="CEH15203.1"/>
    </source>
</evidence>
<evidence type="ECO:0000256" key="2">
    <source>
        <dbReference type="ARBA" id="ARBA00004613"/>
    </source>
</evidence>
<evidence type="ECO:0000256" key="4">
    <source>
        <dbReference type="ARBA" id="ARBA00022525"/>
    </source>
</evidence>
<comment type="subcellular location">
    <subcellularLocation>
        <location evidence="2">Secreted</location>
    </subcellularLocation>
</comment>
<name>A0A0P1BG99_9BASI</name>
<dbReference type="Proteomes" id="UP000054845">
    <property type="component" value="Unassembled WGS sequence"/>
</dbReference>
<dbReference type="GO" id="GO:0004806">
    <property type="term" value="F:triacylglycerol lipase activity"/>
    <property type="evidence" value="ECO:0007669"/>
    <property type="project" value="UniProtKB-EC"/>
</dbReference>
<evidence type="ECO:0000313" key="10">
    <source>
        <dbReference type="Proteomes" id="UP000054845"/>
    </source>
</evidence>
<sequence length="816" mass="87656">MPQDGTMLYCFLQGLQWRSKKSARRTTSESFCSTPSLSSTATPSDAPSCAASTTQSFVQSSESSPVRKQTPRGDNACPTLGDLDDEKCQTDSTLESCAGQPRLPSARSGSVRESWHRLSAISNLSNACTNPDLTRNISVPFNNSCDSLFLHHLEEDTNTAEEASRTFEQLFAAPRLAPLPPATGDSKAKTFQRGEDAAQARMKAMRSCPSMPTLRRGKQRMPASFDKWIGMLEWELQQSYVGLHQAATGSALGTNLGSSYSALFPRQLSEAASLPTDHQSTPCGRRESQQSLASMRMDSHKPSDSICRQGARRPRGMSSSSIQSLPVQVHRATVMAGSCAVSSSCSSVGTKSPFGLASFYDATEGHACEMEPQEWIVSALEGQLHARQLGFTQPLPSKDDFYKPPAGFESKKPGEVLKSRKATIIGNGAFLADSWQVLYRTNNVLDEPDVTVTSILAPRKPSKPPKIVALGIPQDSGAFDCANSYAIRVGSISNAALTSQLFAPEIDAILSRGWYLTIPDFQLSNSSFIIGQTEAHGMIDGVRALLNFKQALPTSDGYKFQFTGYSGGGHAASWAAQELPAYAPELKSQLAGVVSGGIPVSPNNTLSLVNKSFFAGVAGAGVVGFYNAYPQVRQFAMEQGLPNVTHYLEQFKASDGCLINSVIRFPFLDIFSLAKTKGSTPSVEPFKSLLISNLLGAGSGLPNPYITGVPQYIWHSQIDDVVPPNDALAYAQDQCKNGALIKYDGFAIDGHVQTGLATIPNAVVALQDFFDGKAPAKCQFNKNVLPFDLKTTSNYFGAIVAAGLQAAQSRASTLFK</sequence>
<keyword evidence="7" id="KW-0443">Lipid metabolism</keyword>
<dbReference type="InterPro" id="IPR029058">
    <property type="entry name" value="AB_hydrolase_fold"/>
</dbReference>
<proteinExistence type="predicted"/>
<protein>
    <recommendedName>
        <fullName evidence="3">triacylglycerol lipase</fullName>
        <ecNumber evidence="3">3.1.1.3</ecNumber>
    </recommendedName>
</protein>
<feature type="region of interest" description="Disordered" evidence="8">
    <location>
        <begin position="92"/>
        <end position="111"/>
    </location>
</feature>
<dbReference type="Pfam" id="PF03583">
    <property type="entry name" value="LIP"/>
    <property type="match status" value="1"/>
</dbReference>
<evidence type="ECO:0000256" key="5">
    <source>
        <dbReference type="ARBA" id="ARBA00022801"/>
    </source>
</evidence>
<organism evidence="9 10">
    <name type="scientific">Ceraceosorus bombacis</name>
    <dbReference type="NCBI Taxonomy" id="401625"/>
    <lineage>
        <taxon>Eukaryota</taxon>
        <taxon>Fungi</taxon>
        <taxon>Dikarya</taxon>
        <taxon>Basidiomycota</taxon>
        <taxon>Ustilaginomycotina</taxon>
        <taxon>Exobasidiomycetes</taxon>
        <taxon>Ceraceosorales</taxon>
        <taxon>Ceraceosoraceae</taxon>
        <taxon>Ceraceosorus</taxon>
    </lineage>
</organism>
<feature type="compositionally biased region" description="Low complexity" evidence="8">
    <location>
        <begin position="33"/>
        <end position="54"/>
    </location>
</feature>
<keyword evidence="6" id="KW-0442">Lipid degradation</keyword>
<evidence type="ECO:0000256" key="6">
    <source>
        <dbReference type="ARBA" id="ARBA00022963"/>
    </source>
</evidence>
<accession>A0A0P1BG99</accession>
<evidence type="ECO:0000256" key="8">
    <source>
        <dbReference type="SAM" id="MobiDB-lite"/>
    </source>
</evidence>
<dbReference type="PANTHER" id="PTHR34853">
    <property type="match status" value="1"/>
</dbReference>
<dbReference type="GO" id="GO:0016042">
    <property type="term" value="P:lipid catabolic process"/>
    <property type="evidence" value="ECO:0007669"/>
    <property type="project" value="UniProtKB-KW"/>
</dbReference>
<evidence type="ECO:0000256" key="1">
    <source>
        <dbReference type="ARBA" id="ARBA00001024"/>
    </source>
</evidence>
<comment type="catalytic activity">
    <reaction evidence="1">
        <text>a triacylglycerol + H2O = a diacylglycerol + a fatty acid + H(+)</text>
        <dbReference type="Rhea" id="RHEA:12044"/>
        <dbReference type="ChEBI" id="CHEBI:15377"/>
        <dbReference type="ChEBI" id="CHEBI:15378"/>
        <dbReference type="ChEBI" id="CHEBI:17855"/>
        <dbReference type="ChEBI" id="CHEBI:18035"/>
        <dbReference type="ChEBI" id="CHEBI:28868"/>
        <dbReference type="EC" id="3.1.1.3"/>
    </reaction>
</comment>
<evidence type="ECO:0000256" key="7">
    <source>
        <dbReference type="ARBA" id="ARBA00023098"/>
    </source>
</evidence>
<dbReference type="InterPro" id="IPR005152">
    <property type="entry name" value="Lipase_secreted"/>
</dbReference>
<dbReference type="GO" id="GO:0005576">
    <property type="term" value="C:extracellular region"/>
    <property type="evidence" value="ECO:0007669"/>
    <property type="project" value="UniProtKB-SubCell"/>
</dbReference>
<dbReference type="EMBL" id="CCYA01000258">
    <property type="protein sequence ID" value="CEH15203.1"/>
    <property type="molecule type" value="Genomic_DNA"/>
</dbReference>